<dbReference type="Proteomes" id="UP000761534">
    <property type="component" value="Unassembled WGS sequence"/>
</dbReference>
<evidence type="ECO:0000256" key="1">
    <source>
        <dbReference type="SAM" id="MobiDB-lite"/>
    </source>
</evidence>
<sequence>MSGIITTLSCINTQGSCTMTTPYGPIHRDYNQTTLDLFNYTLYDNGTLSNGTKCYLSFGEFHPILYDNGTFENQTSCDYPLYAIKSRGAVGMAWSILLILLLPVTLFCLSKHGRAYTQEKKQYRRFSRKWQWYWLLVLQALGAVAGFFSIDLDRDYIQGSSLTSYSAIYCATLPVSLATTWELTRHWGSFEERKKEDADPFIYSGTYTERTRAHWLMALAFYLAGFVNFLLTVLRNWNKLKGDQASRAVDVRWKVGGVFAIIAWLIIVLQIVLCRTYFRVCNLPFVIPAVLFCVLILIAFNLSFMWNFPYSPFNVHSNIPYVAIMGYLPVLAIVVLMNMSGLVRENEDRVILALRKERDKEQMAAILQQQKEIQEGKEGKVPYDVNTLEKARSDSESSEPPVESKTFFRFFGARPSRHWLSNNLRYIPCRRKHEDELETEVKQKSMVTKIRNGFNHPLIRPSRAATTTSTNIPRPPPRDIRENWKVKTVSGK</sequence>
<dbReference type="Pfam" id="PF10361">
    <property type="entry name" value="DUF2434"/>
    <property type="match status" value="1"/>
</dbReference>
<organism evidence="3 4">
    <name type="scientific">Trichomonascus ciferrii</name>
    <dbReference type="NCBI Taxonomy" id="44093"/>
    <lineage>
        <taxon>Eukaryota</taxon>
        <taxon>Fungi</taxon>
        <taxon>Dikarya</taxon>
        <taxon>Ascomycota</taxon>
        <taxon>Saccharomycotina</taxon>
        <taxon>Dipodascomycetes</taxon>
        <taxon>Dipodascales</taxon>
        <taxon>Trichomonascaceae</taxon>
        <taxon>Trichomonascus</taxon>
        <taxon>Trichomonascus ciferrii complex</taxon>
    </lineage>
</organism>
<evidence type="ECO:0000313" key="3">
    <source>
        <dbReference type="EMBL" id="KAA8916110.1"/>
    </source>
</evidence>
<keyword evidence="4" id="KW-1185">Reference proteome</keyword>
<evidence type="ECO:0000313" key="4">
    <source>
        <dbReference type="Proteomes" id="UP000761534"/>
    </source>
</evidence>
<feature type="transmembrane region" description="Helical" evidence="2">
    <location>
        <begin position="130"/>
        <end position="150"/>
    </location>
</feature>
<gene>
    <name evidence="3" type="ORF">TRICI_001761</name>
</gene>
<name>A0A642V7N3_9ASCO</name>
<keyword evidence="2" id="KW-0812">Transmembrane</keyword>
<feature type="compositionally biased region" description="Basic and acidic residues" evidence="1">
    <location>
        <begin position="476"/>
        <end position="485"/>
    </location>
</feature>
<dbReference type="EMBL" id="SWFS01000123">
    <property type="protein sequence ID" value="KAA8916110.1"/>
    <property type="molecule type" value="Genomic_DNA"/>
</dbReference>
<protein>
    <submittedName>
        <fullName evidence="3">Uncharacterized protein</fullName>
    </submittedName>
</protein>
<comment type="caution">
    <text evidence="3">The sequence shown here is derived from an EMBL/GenBank/DDBJ whole genome shotgun (WGS) entry which is preliminary data.</text>
</comment>
<dbReference type="VEuPathDB" id="FungiDB:TRICI_001761"/>
<feature type="transmembrane region" description="Helical" evidence="2">
    <location>
        <begin position="89"/>
        <end position="109"/>
    </location>
</feature>
<keyword evidence="2" id="KW-1133">Transmembrane helix</keyword>
<evidence type="ECO:0000256" key="2">
    <source>
        <dbReference type="SAM" id="Phobius"/>
    </source>
</evidence>
<feature type="transmembrane region" description="Helical" evidence="2">
    <location>
        <begin position="162"/>
        <end position="184"/>
    </location>
</feature>
<dbReference type="OrthoDB" id="5308502at2759"/>
<feature type="transmembrane region" description="Helical" evidence="2">
    <location>
        <begin position="285"/>
        <end position="306"/>
    </location>
</feature>
<keyword evidence="2" id="KW-0472">Membrane</keyword>
<dbReference type="AlphaFoldDB" id="A0A642V7N3"/>
<reference evidence="3" key="1">
    <citation type="journal article" date="2019" name="G3 (Bethesda)">
        <title>Genome Assemblies of Two Rare Opportunistic Yeast Pathogens: Diutina rugosa (syn. Candida rugosa) and Trichomonascus ciferrii (syn. Candida ciferrii).</title>
        <authorList>
            <person name="Mixao V."/>
            <person name="Saus E."/>
            <person name="Hansen A.P."/>
            <person name="Lass-Florl C."/>
            <person name="Gabaldon T."/>
        </authorList>
    </citation>
    <scope>NUCLEOTIDE SEQUENCE</scope>
    <source>
        <strain evidence="3">CBS 4856</strain>
    </source>
</reference>
<feature type="region of interest" description="Disordered" evidence="1">
    <location>
        <begin position="454"/>
        <end position="492"/>
    </location>
</feature>
<feature type="transmembrane region" description="Helical" evidence="2">
    <location>
        <begin position="215"/>
        <end position="235"/>
    </location>
</feature>
<accession>A0A642V7N3</accession>
<dbReference type="InterPro" id="IPR018830">
    <property type="entry name" value="DUF2434"/>
</dbReference>
<proteinExistence type="predicted"/>
<feature type="transmembrane region" description="Helical" evidence="2">
    <location>
        <begin position="318"/>
        <end position="339"/>
    </location>
</feature>
<feature type="transmembrane region" description="Helical" evidence="2">
    <location>
        <begin position="255"/>
        <end position="273"/>
    </location>
</feature>